<feature type="compositionally biased region" description="Basic and acidic residues" evidence="1">
    <location>
        <begin position="21"/>
        <end position="35"/>
    </location>
</feature>
<sequence>MLLAAAGIALDSQPANTSKVKKGEAKSGETKKEKGLSATTLPPSVTAQPNSLKLMPETPKLDQELSRRHSQSLPAVTKLRAGVTFTNAEMELLEKKIPTANMWFRIPNSLAGRWSYYQGETTSFFDLKSGSRQFRQGVVPSSVILDWGYQRDEHGDIWQFDDSPNTVSTRNGENVTIYTRQSLEPLEKTDDRLVCRSHFVYSTVDLSDNKIVKTFQSENIVNYECKGDDLVRTTSSKIFDEDGCAIAVTTAYSRARKIYPFVPVNKKGELNLRRQFRQFLIDSGLKELVPLRGPDQETDIW</sequence>
<evidence type="ECO:0000313" key="3">
    <source>
        <dbReference type="Proteomes" id="UP000664277"/>
    </source>
</evidence>
<evidence type="ECO:0000313" key="2">
    <source>
        <dbReference type="EMBL" id="MBN8660243.1"/>
    </source>
</evidence>
<evidence type="ECO:0000256" key="1">
    <source>
        <dbReference type="SAM" id="MobiDB-lite"/>
    </source>
</evidence>
<accession>A0A8J7PHD4</accession>
<dbReference type="Proteomes" id="UP000664277">
    <property type="component" value="Unassembled WGS sequence"/>
</dbReference>
<reference evidence="2" key="1">
    <citation type="submission" date="2021-02" db="EMBL/GenBank/DDBJ databases">
        <title>Genome-Resolved Metagenomics of a Microbial Community Performing Photosynthetic Biological Nutrient Removal.</title>
        <authorList>
            <person name="Mcdaniel E.A."/>
        </authorList>
    </citation>
    <scope>NUCLEOTIDE SEQUENCE</scope>
    <source>
        <strain evidence="2">UWPOB_OBS1</strain>
    </source>
</reference>
<feature type="region of interest" description="Disordered" evidence="1">
    <location>
        <begin position="13"/>
        <end position="55"/>
    </location>
</feature>
<protein>
    <submittedName>
        <fullName evidence="2">Uncharacterized protein</fullName>
    </submittedName>
</protein>
<dbReference type="AlphaFoldDB" id="A0A8J7PHD4"/>
<feature type="compositionally biased region" description="Polar residues" evidence="1">
    <location>
        <begin position="37"/>
        <end position="51"/>
    </location>
</feature>
<organism evidence="2 3">
    <name type="scientific">Candidatus Obscuribacter phosphatis</name>
    <dbReference type="NCBI Taxonomy" id="1906157"/>
    <lineage>
        <taxon>Bacteria</taxon>
        <taxon>Bacillati</taxon>
        <taxon>Candidatus Melainabacteria</taxon>
        <taxon>Candidatus Obscuribacterales</taxon>
        <taxon>Candidatus Obscuribacteraceae</taxon>
        <taxon>Candidatus Obscuribacter</taxon>
    </lineage>
</organism>
<gene>
    <name evidence="2" type="ORF">J0M35_07755</name>
</gene>
<proteinExistence type="predicted"/>
<name>A0A8J7PHD4_9BACT</name>
<dbReference type="EMBL" id="JAFLCK010000008">
    <property type="protein sequence ID" value="MBN8660243.1"/>
    <property type="molecule type" value="Genomic_DNA"/>
</dbReference>
<comment type="caution">
    <text evidence="2">The sequence shown here is derived from an EMBL/GenBank/DDBJ whole genome shotgun (WGS) entry which is preliminary data.</text>
</comment>